<evidence type="ECO:0000313" key="2">
    <source>
        <dbReference type="EMBL" id="ESP02380.1"/>
    </source>
</evidence>
<dbReference type="Proteomes" id="UP000030746">
    <property type="component" value="Unassembled WGS sequence"/>
</dbReference>
<reference evidence="2 3" key="1">
    <citation type="journal article" date="2013" name="Nature">
        <title>Insights into bilaterian evolution from three spiralian genomes.</title>
        <authorList>
            <person name="Simakov O."/>
            <person name="Marletaz F."/>
            <person name="Cho S.J."/>
            <person name="Edsinger-Gonzales E."/>
            <person name="Havlak P."/>
            <person name="Hellsten U."/>
            <person name="Kuo D.H."/>
            <person name="Larsson T."/>
            <person name="Lv J."/>
            <person name="Arendt D."/>
            <person name="Savage R."/>
            <person name="Osoegawa K."/>
            <person name="de Jong P."/>
            <person name="Grimwood J."/>
            <person name="Chapman J.A."/>
            <person name="Shapiro H."/>
            <person name="Aerts A."/>
            <person name="Otillar R.P."/>
            <person name="Terry A.Y."/>
            <person name="Boore J.L."/>
            <person name="Grigoriev I.V."/>
            <person name="Lindberg D.R."/>
            <person name="Seaver E.C."/>
            <person name="Weisblat D.A."/>
            <person name="Putnam N.H."/>
            <person name="Rokhsar D.S."/>
        </authorList>
    </citation>
    <scope>NUCLEOTIDE SEQUENCE [LARGE SCALE GENOMIC DNA]</scope>
</reference>
<organism evidence="2 3">
    <name type="scientific">Lottia gigantea</name>
    <name type="common">Giant owl limpet</name>
    <dbReference type="NCBI Taxonomy" id="225164"/>
    <lineage>
        <taxon>Eukaryota</taxon>
        <taxon>Metazoa</taxon>
        <taxon>Spiralia</taxon>
        <taxon>Lophotrochozoa</taxon>
        <taxon>Mollusca</taxon>
        <taxon>Gastropoda</taxon>
        <taxon>Patellogastropoda</taxon>
        <taxon>Lottioidea</taxon>
        <taxon>Lottiidae</taxon>
        <taxon>Lottia</taxon>
    </lineage>
</organism>
<dbReference type="EMBL" id="KB200274">
    <property type="protein sequence ID" value="ESP02380.1"/>
    <property type="molecule type" value="Genomic_DNA"/>
</dbReference>
<dbReference type="STRING" id="225164.V4CJM3"/>
<dbReference type="OrthoDB" id="6123692at2759"/>
<dbReference type="RefSeq" id="XP_009046963.1">
    <property type="nucleotide sequence ID" value="XM_009048715.1"/>
</dbReference>
<accession>V4CJM3</accession>
<proteinExistence type="predicted"/>
<keyword evidence="1" id="KW-0732">Signal</keyword>
<evidence type="ECO:0000313" key="3">
    <source>
        <dbReference type="Proteomes" id="UP000030746"/>
    </source>
</evidence>
<protein>
    <recommendedName>
        <fullName evidence="4">Spaetzle domain-containing protein</fullName>
    </recommendedName>
</protein>
<feature type="signal peptide" evidence="1">
    <location>
        <begin position="1"/>
        <end position="17"/>
    </location>
</feature>
<keyword evidence="3" id="KW-1185">Reference proteome</keyword>
<sequence>MLFIVLYSVVVVALTTAQNNSYINIVNDAAKQVSSHHATLHGHINTVFNNHPFYNTGTKTPSCPNPNDPSAVFELTSTPELEANYPLTLIANELATRSQLATVLASEIPAQSGLNLEIPVDEPFDTAETKCATKTSNVWTFTSAQNRGVCWVLQGFQDAVFAVNCVNPVCKGCDSQKSQLNSFTSWEQNFWASFNFPNFPKADSGFYQTQSTSYKNICVPRFEVRTIWAYCPLIADPLKIVREQIILPSACSCKKIRCQ</sequence>
<dbReference type="AlphaFoldDB" id="V4CJM3"/>
<dbReference type="HOGENOM" id="CLU_1074751_0_0_1"/>
<dbReference type="KEGG" id="lgi:LOTGIDRAFT_238004"/>
<name>V4CJM3_LOTGI</name>
<feature type="chain" id="PRO_5004719928" description="Spaetzle domain-containing protein" evidence="1">
    <location>
        <begin position="18"/>
        <end position="259"/>
    </location>
</feature>
<dbReference type="CTD" id="20250627"/>
<dbReference type="GeneID" id="20250627"/>
<gene>
    <name evidence="2" type="ORF">LOTGIDRAFT_238004</name>
</gene>
<evidence type="ECO:0008006" key="4">
    <source>
        <dbReference type="Google" id="ProtNLM"/>
    </source>
</evidence>
<dbReference type="OMA" id="WAYCEAL"/>
<feature type="non-terminal residue" evidence="2">
    <location>
        <position position="1"/>
    </location>
</feature>
<evidence type="ECO:0000256" key="1">
    <source>
        <dbReference type="SAM" id="SignalP"/>
    </source>
</evidence>